<dbReference type="Proteomes" id="UP001055072">
    <property type="component" value="Unassembled WGS sequence"/>
</dbReference>
<accession>A0ACB8U4G0</accession>
<keyword evidence="2" id="KW-1185">Reference proteome</keyword>
<proteinExistence type="predicted"/>
<evidence type="ECO:0000313" key="2">
    <source>
        <dbReference type="Proteomes" id="UP001055072"/>
    </source>
</evidence>
<dbReference type="EMBL" id="MU274911">
    <property type="protein sequence ID" value="KAI0089257.1"/>
    <property type="molecule type" value="Genomic_DNA"/>
</dbReference>
<name>A0ACB8U4G0_9APHY</name>
<comment type="caution">
    <text evidence="1">The sequence shown here is derived from an EMBL/GenBank/DDBJ whole genome shotgun (WGS) entry which is preliminary data.</text>
</comment>
<sequence>MHLQLHASEKRSTPFICDWEDCGRRFASRKLFAEHCTHHSEAALMCAYANCSIVALTPRELVHHQTQWNHQTQTLKREANVYRPQLDRLPPLPATYPAYKSVPLRISRARMRRDQHVWVGSKIAANITCYVHPGNRSNAAAPSRTSLRLAEKVADVERRAQETGMDPTQAVLHMSHGQYDSWLPYSSQRGPRYCSDLLSSYVTALVTKGLVIGAEYLAGDRRLPFEEEEEDQLEDKDNENSDIIDVDEGAQEVGNESDRTIIVDDLPRDELKGDAAADAIMANGQAPEGQADDRVRIEVLHPLSSASTPTSHGDQDKVDKDDADGAGSDVGTLSQPEWDVLRRDKEDVDGLL</sequence>
<organism evidence="1 2">
    <name type="scientific">Irpex rosettiformis</name>
    <dbReference type="NCBI Taxonomy" id="378272"/>
    <lineage>
        <taxon>Eukaryota</taxon>
        <taxon>Fungi</taxon>
        <taxon>Dikarya</taxon>
        <taxon>Basidiomycota</taxon>
        <taxon>Agaricomycotina</taxon>
        <taxon>Agaricomycetes</taxon>
        <taxon>Polyporales</taxon>
        <taxon>Irpicaceae</taxon>
        <taxon>Irpex</taxon>
    </lineage>
</organism>
<evidence type="ECO:0000313" key="1">
    <source>
        <dbReference type="EMBL" id="KAI0089257.1"/>
    </source>
</evidence>
<protein>
    <submittedName>
        <fullName evidence="1">Uncharacterized protein</fullName>
    </submittedName>
</protein>
<reference evidence="1" key="1">
    <citation type="journal article" date="2021" name="Environ. Microbiol.">
        <title>Gene family expansions and transcriptome signatures uncover fungal adaptations to wood decay.</title>
        <authorList>
            <person name="Hage H."/>
            <person name="Miyauchi S."/>
            <person name="Viragh M."/>
            <person name="Drula E."/>
            <person name="Min B."/>
            <person name="Chaduli D."/>
            <person name="Navarro D."/>
            <person name="Favel A."/>
            <person name="Norest M."/>
            <person name="Lesage-Meessen L."/>
            <person name="Balint B."/>
            <person name="Merenyi Z."/>
            <person name="de Eugenio L."/>
            <person name="Morin E."/>
            <person name="Martinez A.T."/>
            <person name="Baldrian P."/>
            <person name="Stursova M."/>
            <person name="Martinez M.J."/>
            <person name="Novotny C."/>
            <person name="Magnuson J.K."/>
            <person name="Spatafora J.W."/>
            <person name="Maurice S."/>
            <person name="Pangilinan J."/>
            <person name="Andreopoulos W."/>
            <person name="LaButti K."/>
            <person name="Hundley H."/>
            <person name="Na H."/>
            <person name="Kuo A."/>
            <person name="Barry K."/>
            <person name="Lipzen A."/>
            <person name="Henrissat B."/>
            <person name="Riley R."/>
            <person name="Ahrendt S."/>
            <person name="Nagy L.G."/>
            <person name="Grigoriev I.V."/>
            <person name="Martin F."/>
            <person name="Rosso M.N."/>
        </authorList>
    </citation>
    <scope>NUCLEOTIDE SEQUENCE</scope>
    <source>
        <strain evidence="1">CBS 384.51</strain>
    </source>
</reference>
<gene>
    <name evidence="1" type="ORF">BDY19DRAFT_944923</name>
</gene>